<evidence type="ECO:0000256" key="1">
    <source>
        <dbReference type="ARBA" id="ARBA00005298"/>
    </source>
</evidence>
<sequence length="301" mass="33313">MEKIHLTNLNLILDDHKKEYMAGDEVSGLLTISMKGRLLLSNVKISFTCMGEAKWVENPGVRYQREGKVYHNKTNFFDYTYQMPKQYADNCLGAGDHVMPFKFRLPEEGIPSSFESIHGSVSYYVEAVIDEPAINEVHRIGEPIIVESPMRNNLNISVGGTAEKDLSIFGSGTLSLSANVVKKGFTAGEVIEVQCSVENQSSVDVVPRVTLYQTQIYMCGERHKSLEVALTEPIVGHKVKSETDGAEIISVPIPQEASLSIKSPIISIKYFVHITLDIPHAIDLHINLPIIVTNKSALGLN</sequence>
<name>A0A7R9L3R3_9ACAR</name>
<dbReference type="Pfam" id="PF02752">
    <property type="entry name" value="Arrestin_C"/>
    <property type="match status" value="1"/>
</dbReference>
<dbReference type="EMBL" id="CAJPIZ010014391">
    <property type="protein sequence ID" value="CAG2114742.1"/>
    <property type="molecule type" value="Genomic_DNA"/>
</dbReference>
<dbReference type="OrthoDB" id="2333384at2759"/>
<dbReference type="AlphaFoldDB" id="A0A7R9L3R3"/>
<dbReference type="InterPro" id="IPR011022">
    <property type="entry name" value="Arrestin_C-like"/>
</dbReference>
<dbReference type="InterPro" id="IPR014752">
    <property type="entry name" value="Arrestin-like_C"/>
</dbReference>
<dbReference type="GO" id="GO:0005737">
    <property type="term" value="C:cytoplasm"/>
    <property type="evidence" value="ECO:0007669"/>
    <property type="project" value="TreeGrafter"/>
</dbReference>
<accession>A0A7R9L3R3</accession>
<organism evidence="3">
    <name type="scientific">Medioppia subpectinata</name>
    <dbReference type="NCBI Taxonomy" id="1979941"/>
    <lineage>
        <taxon>Eukaryota</taxon>
        <taxon>Metazoa</taxon>
        <taxon>Ecdysozoa</taxon>
        <taxon>Arthropoda</taxon>
        <taxon>Chelicerata</taxon>
        <taxon>Arachnida</taxon>
        <taxon>Acari</taxon>
        <taxon>Acariformes</taxon>
        <taxon>Sarcoptiformes</taxon>
        <taxon>Oribatida</taxon>
        <taxon>Brachypylina</taxon>
        <taxon>Oppioidea</taxon>
        <taxon>Oppiidae</taxon>
        <taxon>Medioppia</taxon>
    </lineage>
</organism>
<dbReference type="InterPro" id="IPR011021">
    <property type="entry name" value="Arrestin-like_N"/>
</dbReference>
<dbReference type="Gene3D" id="2.60.40.640">
    <property type="match status" value="2"/>
</dbReference>
<dbReference type="EMBL" id="OC868966">
    <property type="protein sequence ID" value="CAD7634312.1"/>
    <property type="molecule type" value="Genomic_DNA"/>
</dbReference>
<dbReference type="Proteomes" id="UP000759131">
    <property type="component" value="Unassembled WGS sequence"/>
</dbReference>
<evidence type="ECO:0000313" key="3">
    <source>
        <dbReference type="EMBL" id="CAD7634312.1"/>
    </source>
</evidence>
<dbReference type="PANTHER" id="PTHR11188">
    <property type="entry name" value="ARRESTIN DOMAIN CONTAINING PROTEIN"/>
    <property type="match status" value="1"/>
</dbReference>
<reference evidence="3" key="1">
    <citation type="submission" date="2020-11" db="EMBL/GenBank/DDBJ databases">
        <authorList>
            <person name="Tran Van P."/>
        </authorList>
    </citation>
    <scope>NUCLEOTIDE SEQUENCE</scope>
</reference>
<comment type="similarity">
    <text evidence="1">Belongs to the arrestin family.</text>
</comment>
<gene>
    <name evidence="3" type="ORF">OSB1V03_LOCUS14708</name>
</gene>
<dbReference type="PANTHER" id="PTHR11188:SF17">
    <property type="entry name" value="FI21816P1"/>
    <property type="match status" value="1"/>
</dbReference>
<evidence type="ECO:0000259" key="2">
    <source>
        <dbReference type="SMART" id="SM01017"/>
    </source>
</evidence>
<dbReference type="InterPro" id="IPR014756">
    <property type="entry name" value="Ig_E-set"/>
</dbReference>
<keyword evidence="4" id="KW-1185">Reference proteome</keyword>
<proteinExistence type="inferred from homology"/>
<dbReference type="SMART" id="SM01017">
    <property type="entry name" value="Arrestin_C"/>
    <property type="match status" value="1"/>
</dbReference>
<dbReference type="SUPFAM" id="SSF81296">
    <property type="entry name" value="E set domains"/>
    <property type="match status" value="2"/>
</dbReference>
<evidence type="ECO:0000313" key="4">
    <source>
        <dbReference type="Proteomes" id="UP000759131"/>
    </source>
</evidence>
<protein>
    <recommendedName>
        <fullName evidence="2">Arrestin C-terminal-like domain-containing protein</fullName>
    </recommendedName>
</protein>
<feature type="domain" description="Arrestin C-terminal-like" evidence="2">
    <location>
        <begin position="170"/>
        <end position="297"/>
    </location>
</feature>
<dbReference type="GO" id="GO:0015031">
    <property type="term" value="P:protein transport"/>
    <property type="evidence" value="ECO:0007669"/>
    <property type="project" value="TreeGrafter"/>
</dbReference>
<dbReference type="Pfam" id="PF00339">
    <property type="entry name" value="Arrestin_N"/>
    <property type="match status" value="1"/>
</dbReference>
<dbReference type="InterPro" id="IPR050357">
    <property type="entry name" value="Arrestin_domain-protein"/>
</dbReference>